<dbReference type="GO" id="GO:0033612">
    <property type="term" value="F:receptor serine/threonine kinase binding"/>
    <property type="evidence" value="ECO:0007669"/>
    <property type="project" value="TreeGrafter"/>
</dbReference>
<evidence type="ECO:0000256" key="1">
    <source>
        <dbReference type="ARBA" id="ARBA00022614"/>
    </source>
</evidence>
<dbReference type="InterPro" id="IPR050647">
    <property type="entry name" value="Plant_LRR-RLKs"/>
</dbReference>
<keyword evidence="7" id="KW-1185">Reference proteome</keyword>
<keyword evidence="3" id="KW-0675">Receptor</keyword>
<proteinExistence type="predicted"/>
<keyword evidence="4" id="KW-0325">Glycoprotein</keyword>
<comment type="caution">
    <text evidence="6">The sequence shown here is derived from an EMBL/GenBank/DDBJ whole genome shotgun (WGS) entry which is preliminary data.</text>
</comment>
<sequence>MPRPRRLASRSATAPHRLVPRAPTRTRLCRCLGSRPPVHANYRCHLAHRTHLMCTTGVWLKRDMDRTAPRTHDRALEAGVARLAAPTRGCAWRLRMAMAARGLRLAGCAMASVLVVAAERNILRDRNEHYVRRMKEEWAKRWSSSSSPASSTVSLRWTPSRSTPTSLSASSASSSSSTWTQSSYKVILHIDQLSGGITLEIGGAVALLKLLMRRNSLTGVIHPQIGNCRSLIALDLSENKLTGHIPVTIGNLISLQMVDVSQNKLNG</sequence>
<reference evidence="6" key="1">
    <citation type="journal article" date="2021" name="bioRxiv">
        <title>Whole Genome Assembly and Annotation of Northern Wild Rice, Zizania palustris L., Supports a Whole Genome Duplication in the Zizania Genus.</title>
        <authorList>
            <person name="Haas M."/>
            <person name="Kono T."/>
            <person name="Macchietto M."/>
            <person name="Millas R."/>
            <person name="McGilp L."/>
            <person name="Shao M."/>
            <person name="Duquette J."/>
            <person name="Hirsch C.N."/>
            <person name="Kimball J."/>
        </authorList>
    </citation>
    <scope>NUCLEOTIDE SEQUENCE</scope>
    <source>
        <tissue evidence="6">Fresh leaf tissue</tissue>
    </source>
</reference>
<dbReference type="PANTHER" id="PTHR48056:SF2">
    <property type="entry name" value="RECEPTOR PROTEIN KINASE-LIKE PROTEIN ZAR1"/>
    <property type="match status" value="1"/>
</dbReference>
<evidence type="ECO:0000256" key="5">
    <source>
        <dbReference type="SAM" id="MobiDB-lite"/>
    </source>
</evidence>
<dbReference type="PANTHER" id="PTHR48056">
    <property type="entry name" value="LRR RECEPTOR-LIKE SERINE/THREONINE-PROTEIN KINASE-RELATED"/>
    <property type="match status" value="1"/>
</dbReference>
<reference evidence="6" key="2">
    <citation type="submission" date="2021-02" db="EMBL/GenBank/DDBJ databases">
        <authorList>
            <person name="Kimball J.A."/>
            <person name="Haas M.W."/>
            <person name="Macchietto M."/>
            <person name="Kono T."/>
            <person name="Duquette J."/>
            <person name="Shao M."/>
        </authorList>
    </citation>
    <scope>NUCLEOTIDE SEQUENCE</scope>
    <source>
        <tissue evidence="6">Fresh leaf tissue</tissue>
    </source>
</reference>
<accession>A0A8J5VFJ1</accession>
<dbReference type="InterPro" id="IPR001611">
    <property type="entry name" value="Leu-rich_rpt"/>
</dbReference>
<dbReference type="OrthoDB" id="8731593at2759"/>
<evidence type="ECO:0000313" key="6">
    <source>
        <dbReference type="EMBL" id="KAG8044089.1"/>
    </source>
</evidence>
<dbReference type="Pfam" id="PF13855">
    <property type="entry name" value="LRR_8"/>
    <property type="match status" value="1"/>
</dbReference>
<feature type="region of interest" description="Disordered" evidence="5">
    <location>
        <begin position="144"/>
        <end position="177"/>
    </location>
</feature>
<dbReference type="AlphaFoldDB" id="A0A8J5VFJ1"/>
<name>A0A8J5VFJ1_ZIZPA</name>
<evidence type="ECO:0000256" key="4">
    <source>
        <dbReference type="ARBA" id="ARBA00023180"/>
    </source>
</evidence>
<evidence type="ECO:0000256" key="2">
    <source>
        <dbReference type="ARBA" id="ARBA00022737"/>
    </source>
</evidence>
<gene>
    <name evidence="6" type="ORF">GUJ93_ZPchr0583g7130</name>
</gene>
<evidence type="ECO:0000313" key="7">
    <source>
        <dbReference type="Proteomes" id="UP000729402"/>
    </source>
</evidence>
<dbReference type="Proteomes" id="UP000729402">
    <property type="component" value="Unassembled WGS sequence"/>
</dbReference>
<keyword evidence="1" id="KW-0433">Leucine-rich repeat</keyword>
<dbReference type="EMBL" id="JAAALK010000938">
    <property type="protein sequence ID" value="KAG8044089.1"/>
    <property type="molecule type" value="Genomic_DNA"/>
</dbReference>
<evidence type="ECO:0008006" key="8">
    <source>
        <dbReference type="Google" id="ProtNLM"/>
    </source>
</evidence>
<protein>
    <recommendedName>
        <fullName evidence="8">Leucine-rich repeat-containing N-terminal plant-type domain-containing protein</fullName>
    </recommendedName>
</protein>
<organism evidence="6 7">
    <name type="scientific">Zizania palustris</name>
    <name type="common">Northern wild rice</name>
    <dbReference type="NCBI Taxonomy" id="103762"/>
    <lineage>
        <taxon>Eukaryota</taxon>
        <taxon>Viridiplantae</taxon>
        <taxon>Streptophyta</taxon>
        <taxon>Embryophyta</taxon>
        <taxon>Tracheophyta</taxon>
        <taxon>Spermatophyta</taxon>
        <taxon>Magnoliopsida</taxon>
        <taxon>Liliopsida</taxon>
        <taxon>Poales</taxon>
        <taxon>Poaceae</taxon>
        <taxon>BOP clade</taxon>
        <taxon>Oryzoideae</taxon>
        <taxon>Oryzeae</taxon>
        <taxon>Zizaniinae</taxon>
        <taxon>Zizania</taxon>
    </lineage>
</organism>
<evidence type="ECO:0000256" key="3">
    <source>
        <dbReference type="ARBA" id="ARBA00023170"/>
    </source>
</evidence>
<keyword evidence="2" id="KW-0677">Repeat</keyword>